<dbReference type="InterPro" id="IPR050312">
    <property type="entry name" value="IolE/XylAMocC-like"/>
</dbReference>
<dbReference type="EMBL" id="JAZHPZ010000004">
    <property type="protein sequence ID" value="MEF2966119.1"/>
    <property type="molecule type" value="Genomic_DNA"/>
</dbReference>
<dbReference type="PANTHER" id="PTHR12110">
    <property type="entry name" value="HYDROXYPYRUVATE ISOMERASE"/>
    <property type="match status" value="1"/>
</dbReference>
<dbReference type="Proteomes" id="UP001306950">
    <property type="component" value="Unassembled WGS sequence"/>
</dbReference>
<protein>
    <submittedName>
        <fullName evidence="2">Sugar phosphate isomerase/epimerase family protein</fullName>
    </submittedName>
</protein>
<dbReference type="Pfam" id="PF01261">
    <property type="entry name" value="AP_endonuc_2"/>
    <property type="match status" value="1"/>
</dbReference>
<feature type="domain" description="Xylose isomerase-like TIM barrel" evidence="1">
    <location>
        <begin position="24"/>
        <end position="275"/>
    </location>
</feature>
<dbReference type="InterPro" id="IPR036237">
    <property type="entry name" value="Xyl_isomerase-like_sf"/>
</dbReference>
<dbReference type="Gene3D" id="3.20.20.150">
    <property type="entry name" value="Divalent-metal-dependent TIM barrel enzymes"/>
    <property type="match status" value="1"/>
</dbReference>
<dbReference type="PANTHER" id="PTHR12110:SF21">
    <property type="entry name" value="XYLOSE ISOMERASE-LIKE TIM BARREL DOMAIN-CONTAINING PROTEIN"/>
    <property type="match status" value="1"/>
</dbReference>
<dbReference type="InterPro" id="IPR013022">
    <property type="entry name" value="Xyl_isomerase-like_TIM-brl"/>
</dbReference>
<dbReference type="SUPFAM" id="SSF51658">
    <property type="entry name" value="Xylose isomerase-like"/>
    <property type="match status" value="1"/>
</dbReference>
<dbReference type="GO" id="GO:0016853">
    <property type="term" value="F:isomerase activity"/>
    <property type="evidence" value="ECO:0007669"/>
    <property type="project" value="UniProtKB-KW"/>
</dbReference>
<evidence type="ECO:0000313" key="3">
    <source>
        <dbReference type="Proteomes" id="UP001306950"/>
    </source>
</evidence>
<evidence type="ECO:0000259" key="1">
    <source>
        <dbReference type="Pfam" id="PF01261"/>
    </source>
</evidence>
<dbReference type="RefSeq" id="WP_331846354.1">
    <property type="nucleotide sequence ID" value="NZ_JAZHPZ010000004.1"/>
</dbReference>
<gene>
    <name evidence="2" type="ORF">V3851_09785</name>
</gene>
<reference evidence="2 3" key="1">
    <citation type="submission" date="2024-02" db="EMBL/GenBank/DDBJ databases">
        <title>A nitrogen-fixing paenibacillus bacterium.</title>
        <authorList>
            <person name="Zhang W.L."/>
            <person name="Chen S.F."/>
        </authorList>
    </citation>
    <scope>NUCLEOTIDE SEQUENCE [LARGE SCALE GENOMIC DNA]</scope>
    <source>
        <strain evidence="2 3">M1</strain>
    </source>
</reference>
<name>A0ABU7VTA1_9BACL</name>
<accession>A0ABU7VTA1</accession>
<organism evidence="2 3">
    <name type="scientific">Paenibacillus haidiansis</name>
    <dbReference type="NCBI Taxonomy" id="1574488"/>
    <lineage>
        <taxon>Bacteria</taxon>
        <taxon>Bacillati</taxon>
        <taxon>Bacillota</taxon>
        <taxon>Bacilli</taxon>
        <taxon>Bacillales</taxon>
        <taxon>Paenibacillaceae</taxon>
        <taxon>Paenibacillus</taxon>
    </lineage>
</organism>
<comment type="caution">
    <text evidence="2">The sequence shown here is derived from an EMBL/GenBank/DDBJ whole genome shotgun (WGS) entry which is preliminary data.</text>
</comment>
<proteinExistence type="predicted"/>
<evidence type="ECO:0000313" key="2">
    <source>
        <dbReference type="EMBL" id="MEF2966119.1"/>
    </source>
</evidence>
<keyword evidence="2" id="KW-0413">Isomerase</keyword>
<keyword evidence="3" id="KW-1185">Reference proteome</keyword>
<sequence length="283" mass="32031">MKFYICSISFRHTLTSFQDLISFAGERGFAGIELWGAHAETISEGDPAVTERYVAEMRDKGLNVSMISHYIPLMAPEEDMPDVMARWRRLIALAELFGSDKIRIFAGSRPSVSATPRDLELCAARLRMLAEIAYESGIYTVIEFHPDTYFDTLPSAHGLLQAADHPGIRVNVDFLHVWESGDDPLHALNVLKPWVGYFHLKNVSDRAYLDVFKPENVYSPSGDRRGLTALSEGVVDYARILRHLLQGDEAYPASLEWFGDRPAQRLESEMKWIKQITEQVQAI</sequence>